<dbReference type="OrthoDB" id="2949198at2"/>
<evidence type="ECO:0000313" key="3">
    <source>
        <dbReference type="Proteomes" id="UP000186385"/>
    </source>
</evidence>
<name>A0A1N6WJZ6_9BACI</name>
<dbReference type="Proteomes" id="UP000215545">
    <property type="component" value="Unassembled WGS sequence"/>
</dbReference>
<dbReference type="STRING" id="1017273.SAMN05443094_104191"/>
<organism evidence="2 3">
    <name type="scientific">Domibacillus enclensis</name>
    <dbReference type="NCBI Taxonomy" id="1017273"/>
    <lineage>
        <taxon>Bacteria</taxon>
        <taxon>Bacillati</taxon>
        <taxon>Bacillota</taxon>
        <taxon>Bacilli</taxon>
        <taxon>Bacillales</taxon>
        <taxon>Bacillaceae</taxon>
        <taxon>Domibacillus</taxon>
    </lineage>
</organism>
<evidence type="ECO:0000313" key="1">
    <source>
        <dbReference type="EMBL" id="OXS77958.1"/>
    </source>
</evidence>
<evidence type="ECO:0000313" key="4">
    <source>
        <dbReference type="Proteomes" id="UP000215545"/>
    </source>
</evidence>
<dbReference type="AlphaFoldDB" id="A0A1N6WJZ6"/>
<reference evidence="1" key="3">
    <citation type="submission" date="2017-03" db="EMBL/GenBank/DDBJ databases">
        <authorList>
            <person name="Dastager S.G."/>
            <person name="Neurgaonkar P.S."/>
            <person name="Dharne M.S."/>
        </authorList>
    </citation>
    <scope>NUCLEOTIDE SEQUENCE</scope>
    <source>
        <strain evidence="1">DSM 25145</strain>
    </source>
</reference>
<accession>A0A1N6WJZ6</accession>
<proteinExistence type="predicted"/>
<dbReference type="Proteomes" id="UP000186385">
    <property type="component" value="Unassembled WGS sequence"/>
</dbReference>
<keyword evidence="4" id="KW-1185">Reference proteome</keyword>
<dbReference type="EMBL" id="MWSK01000004">
    <property type="protein sequence ID" value="OXS77958.1"/>
    <property type="molecule type" value="Genomic_DNA"/>
</dbReference>
<evidence type="ECO:0000313" key="2">
    <source>
        <dbReference type="EMBL" id="SIQ90340.1"/>
    </source>
</evidence>
<sequence length="169" mass="18834">MTTQVTLKIKEEDGQVKKIQHEIEEINLFQFEDVMKSVKEIFTEVQQDEALKAMFSELFDNAGAEGEDIEKSIDAKFIQNAIGSFETLAVHMPGKAFALLSALSGIDLKLLKSQKAGDVFDIFDAVVEENDLERLFNRAKKSLAATKVKMAFMKKVKKATETVSASVKP</sequence>
<gene>
    <name evidence="1" type="ORF">B1B05_10150</name>
    <name evidence="2" type="ORF">SAMN05443094_104191</name>
</gene>
<protein>
    <submittedName>
        <fullName evidence="2">Uncharacterized protein</fullName>
    </submittedName>
</protein>
<reference evidence="2 3" key="1">
    <citation type="submission" date="2017-01" db="EMBL/GenBank/DDBJ databases">
        <authorList>
            <person name="Mah S.A."/>
            <person name="Swanson W.J."/>
            <person name="Moy G.W."/>
            <person name="Vacquier V.D."/>
        </authorList>
    </citation>
    <scope>NUCLEOTIDE SEQUENCE [LARGE SCALE GENOMIC DNA]</scope>
    <source>
        <strain evidence="2 3">NIO-1016</strain>
    </source>
</reference>
<dbReference type="RefSeq" id="WP_045850512.1">
    <property type="nucleotide sequence ID" value="NZ_FTLX01000004.1"/>
</dbReference>
<dbReference type="EMBL" id="FTLX01000004">
    <property type="protein sequence ID" value="SIQ90340.1"/>
    <property type="molecule type" value="Genomic_DNA"/>
</dbReference>
<reference evidence="4" key="2">
    <citation type="submission" date="2017-03" db="EMBL/GenBank/DDBJ databases">
        <title>Bacillus sp. V-88(T) DSM27956, whole genome shotgun sequencing project.</title>
        <authorList>
            <person name="Dastager S.G."/>
            <person name="Neurgaonkar P.S."/>
            <person name="Dharne M.S."/>
        </authorList>
    </citation>
    <scope>NUCLEOTIDE SEQUENCE [LARGE SCALE GENOMIC DNA]</scope>
    <source>
        <strain evidence="4">DSM 25145</strain>
    </source>
</reference>